<feature type="compositionally biased region" description="Polar residues" evidence="1">
    <location>
        <begin position="364"/>
        <end position="375"/>
    </location>
</feature>
<gene>
    <name evidence="5" type="primary">VvCHDp000001_580</name>
    <name evidence="5" type="ORF">CK203_052696</name>
</gene>
<comment type="caution">
    <text evidence="5">The sequence shown here is derived from an EMBL/GenBank/DDBJ whole genome shotgun (WGS) entry which is preliminary data.</text>
</comment>
<dbReference type="Pfam" id="PF03372">
    <property type="entry name" value="Exo_endo_phos"/>
    <property type="match status" value="1"/>
</dbReference>
<dbReference type="InterPro" id="IPR005135">
    <property type="entry name" value="Endo/exonuclease/phosphatase"/>
</dbReference>
<evidence type="ECO:0000259" key="4">
    <source>
        <dbReference type="Pfam" id="PF14111"/>
    </source>
</evidence>
<dbReference type="Pfam" id="PF14111">
    <property type="entry name" value="DUF4283"/>
    <property type="match status" value="1"/>
</dbReference>
<name>A0A438GCK4_VITVI</name>
<reference evidence="5 6" key="1">
    <citation type="journal article" date="2018" name="PLoS Genet.">
        <title>Population sequencing reveals clonal diversity and ancestral inbreeding in the grapevine cultivar Chardonnay.</title>
        <authorList>
            <person name="Roach M.J."/>
            <person name="Johnson D.L."/>
            <person name="Bohlmann J."/>
            <person name="van Vuuren H.J."/>
            <person name="Jones S.J."/>
            <person name="Pretorius I.S."/>
            <person name="Schmidt S.A."/>
            <person name="Borneman A.R."/>
        </authorList>
    </citation>
    <scope>NUCLEOTIDE SEQUENCE [LARGE SCALE GENOMIC DNA]</scope>
    <source>
        <strain evidence="6">cv. Chardonnay</strain>
        <tissue evidence="5">Leaf</tissue>
    </source>
</reference>
<feature type="compositionally biased region" description="Polar residues" evidence="1">
    <location>
        <begin position="384"/>
        <end position="394"/>
    </location>
</feature>
<dbReference type="InterPro" id="IPR036691">
    <property type="entry name" value="Endo/exonu/phosph_ase_sf"/>
</dbReference>
<evidence type="ECO:0000313" key="5">
    <source>
        <dbReference type="EMBL" id="RVW69949.1"/>
    </source>
</evidence>
<organism evidence="5 6">
    <name type="scientific">Vitis vinifera</name>
    <name type="common">Grape</name>
    <dbReference type="NCBI Taxonomy" id="29760"/>
    <lineage>
        <taxon>Eukaryota</taxon>
        <taxon>Viridiplantae</taxon>
        <taxon>Streptophyta</taxon>
        <taxon>Embryophyta</taxon>
        <taxon>Tracheophyta</taxon>
        <taxon>Spermatophyta</taxon>
        <taxon>Magnoliopsida</taxon>
        <taxon>eudicotyledons</taxon>
        <taxon>Gunneridae</taxon>
        <taxon>Pentapetalae</taxon>
        <taxon>rosids</taxon>
        <taxon>Vitales</taxon>
        <taxon>Vitaceae</taxon>
        <taxon>Viteae</taxon>
        <taxon>Vitis</taxon>
    </lineage>
</organism>
<sequence length="1475" mass="168382">MWSPVQKISTRCQLPENPLWNQLFKKFNLFFNLSCKRCLGRDVRESLWKGVEALLHGSGSGQKVEDGERRFKLESRVNEAGRFLLCSVVDQESKRYCLVFPEGKGIMGGWVLLAEKLRSLGVMSRDEPRGNATFYGTGSTVGESAGKAQKSYVDVVKSREKKIGETLWLQLGEKEISSERKLMDRCLVGSWGHTPLSDSDMYAFESWGRTHWNIKGGLKFARIGGPLLLIEFDNKDEANKVLLRGSRWFKESTLHLDRWTKSGVFSKWRESRECLGESRGIAVAFLESGSFQKDRGLLRGLWWEVKPGLSEVVPAKSKEKGKEREVRDDGEGDTCAGFKRVREKTCGAPAKVDVKYKVGEGSCSKQAQSSGTVSGAATEMDGSTGDQSSAQGKSPCSGLEEICHWAGKWRRRAGGGFVWLKRRIASPDHQLFRNHRRGAIGGGLQVFRSNPFSFSVFGKRGIPLFSTPSGWDGEGVVMVRVPDRGTASDDGGGAVMDPLRVILADGREEVVLNLVGRGSGNTEELSVGTLERVPKRTRRREAKRGICVGSPVNEREEASKRQVGWQKKEEIRVVKIRKRIEKIGVDCELYGRWRRRRRRGKHEQETKIQEMSMGIVRSLGVGRFLDWGAVDSRGAAGGIVVIWDNRMLELGSMGNFKEEEEEFWEELGAIKGLWNGPWCVTGDFNVILRPEESSRGGSLNSIMRRFAEVIEELELKDLPMVGGPFTWTGGTDNQSFSRLDRFLVNEEWDSHFGDARQCLLPRPVSDHFPILMDVGGLRRDPTPFRFENMWLKAEGVKDLLKLWWEEGSFSGSASFILAEKLKFMKVKLKEWNRNSFGRVEYRKNMALEQTEYWDAKEKTSRLSLEELEARNEAKEEYKKWVLLEEITWRQKSREVWLKEGDRNTGFFHKMANAHRRRNNVDRIKINGAWLTEENDIREGIANAFKTLLSNPGDWRPSVSGLQFEMLEQLDANALETPFWKRRLKKVVRKVISKAQGAFVEGRQILDAVLIANEAIDSTLKNNESGILCKLDIEKAYDKVDWNFILTIMEKMDLGRNRLDGFSGAYPLQGDPLSPYLFVIAMEVFSVFIKRAVEGDFLSGCRVKGRSEEGVLISHLLFADDTLVFCKPSQDQLTHLSWLLMWFEAVSGLRINLEKSELIPVGRVESMDDLAGDFGCSLGSLPTTYLGMPLVRRRLEKIQRDFLWGGGNLDHKPHLVRWELVYLSKAKGGLGVKSLSLLNKTLLAKWNWRFANEREALWNQVIKGKYGEARGRWCSREVREAHGLGLWKGIRMGWKLVSDRLAFIVGNGRRRAVADIWDPLVEGGRGGWNPCFLRAFNDWEIEEAERFMERIQSKELLRMWRIWYPGLKSKRTRALWDLLFALFGVSWVMPFSVRDTLLSWNGYFLGKNRRKEWRAAPLHIFWTVWKERNRLAFKDESLSIQRLKQSLILTLWAEAKLFIDDCPLSIANFIDWLGSK</sequence>
<evidence type="ECO:0000256" key="1">
    <source>
        <dbReference type="SAM" id="MobiDB-lite"/>
    </source>
</evidence>
<dbReference type="Pfam" id="PF00078">
    <property type="entry name" value="RVT_1"/>
    <property type="match status" value="1"/>
</dbReference>
<dbReference type="InterPro" id="IPR000477">
    <property type="entry name" value="RT_dom"/>
</dbReference>
<protein>
    <submittedName>
        <fullName evidence="5">Putative ribonuclease H protein</fullName>
    </submittedName>
</protein>
<dbReference type="Proteomes" id="UP000288805">
    <property type="component" value="Unassembled WGS sequence"/>
</dbReference>
<dbReference type="Gene3D" id="3.60.10.10">
    <property type="entry name" value="Endonuclease/exonuclease/phosphatase"/>
    <property type="match status" value="1"/>
</dbReference>
<evidence type="ECO:0000259" key="3">
    <source>
        <dbReference type="Pfam" id="PF03372"/>
    </source>
</evidence>
<dbReference type="CDD" id="cd01650">
    <property type="entry name" value="RT_nLTR_like"/>
    <property type="match status" value="1"/>
</dbReference>
<accession>A0A438GCK4</accession>
<dbReference type="GO" id="GO:0003824">
    <property type="term" value="F:catalytic activity"/>
    <property type="evidence" value="ECO:0007669"/>
    <property type="project" value="InterPro"/>
</dbReference>
<feature type="domain" description="DUF4283" evidence="4">
    <location>
        <begin position="184"/>
        <end position="261"/>
    </location>
</feature>
<evidence type="ECO:0000259" key="2">
    <source>
        <dbReference type="Pfam" id="PF00078"/>
    </source>
</evidence>
<dbReference type="InterPro" id="IPR025558">
    <property type="entry name" value="DUF4283"/>
</dbReference>
<dbReference type="EMBL" id="QGNW01000477">
    <property type="protein sequence ID" value="RVW69949.1"/>
    <property type="molecule type" value="Genomic_DNA"/>
</dbReference>
<evidence type="ECO:0000313" key="6">
    <source>
        <dbReference type="Proteomes" id="UP000288805"/>
    </source>
</evidence>
<dbReference type="PANTHER" id="PTHR33710:SF71">
    <property type="entry name" value="ENDONUCLEASE_EXONUCLEASE_PHOSPHATASE DOMAIN-CONTAINING PROTEIN"/>
    <property type="match status" value="1"/>
</dbReference>
<feature type="region of interest" description="Disordered" evidence="1">
    <location>
        <begin position="364"/>
        <end position="395"/>
    </location>
</feature>
<proteinExistence type="predicted"/>
<dbReference type="SUPFAM" id="SSF56219">
    <property type="entry name" value="DNase I-like"/>
    <property type="match status" value="1"/>
</dbReference>
<feature type="domain" description="Endonuclease/exonuclease/phosphatase" evidence="3">
    <location>
        <begin position="675"/>
        <end position="767"/>
    </location>
</feature>
<feature type="domain" description="Reverse transcriptase" evidence="2">
    <location>
        <begin position="980"/>
        <end position="1188"/>
    </location>
</feature>
<dbReference type="PANTHER" id="PTHR33710">
    <property type="entry name" value="BNAC02G09200D PROTEIN"/>
    <property type="match status" value="1"/>
</dbReference>